<dbReference type="Gene3D" id="3.10.310.70">
    <property type="match status" value="1"/>
</dbReference>
<evidence type="ECO:0000259" key="2">
    <source>
        <dbReference type="Pfam" id="PF07969"/>
    </source>
</evidence>
<evidence type="ECO:0000313" key="4">
    <source>
        <dbReference type="Proteomes" id="UP001652504"/>
    </source>
</evidence>
<dbReference type="RefSeq" id="WP_263711946.1">
    <property type="nucleotide sequence ID" value="NZ_JAOWKX010000003.1"/>
</dbReference>
<keyword evidence="4" id="KW-1185">Reference proteome</keyword>
<dbReference type="InterPro" id="IPR013108">
    <property type="entry name" value="Amidohydro_3"/>
</dbReference>
<dbReference type="Gene3D" id="2.30.40.10">
    <property type="entry name" value="Urease, subunit C, domain 1"/>
    <property type="match status" value="1"/>
</dbReference>
<dbReference type="EMBL" id="JAOWKX010000003">
    <property type="protein sequence ID" value="MCV2884669.1"/>
    <property type="molecule type" value="Genomic_DNA"/>
</dbReference>
<name>A0ABT3A7K5_9ALTE</name>
<dbReference type="InterPro" id="IPR032466">
    <property type="entry name" value="Metal_Hydrolase"/>
</dbReference>
<evidence type="ECO:0000256" key="1">
    <source>
        <dbReference type="SAM" id="SignalP"/>
    </source>
</evidence>
<protein>
    <submittedName>
        <fullName evidence="3">Amidohydrolase</fullName>
    </submittedName>
</protein>
<feature type="signal peptide" evidence="1">
    <location>
        <begin position="1"/>
        <end position="19"/>
    </location>
</feature>
<dbReference type="InterPro" id="IPR033932">
    <property type="entry name" value="YtcJ-like"/>
</dbReference>
<dbReference type="Pfam" id="PF07969">
    <property type="entry name" value="Amidohydro_3"/>
    <property type="match status" value="1"/>
</dbReference>
<evidence type="ECO:0000313" key="3">
    <source>
        <dbReference type="EMBL" id="MCV2884669.1"/>
    </source>
</evidence>
<sequence length="557" mass="60594">MLRIVFSLLFATIACTAHAASLVIHNANGYTIDQEGKLSSFSALAIKEGKVQAVGSEALVTQYPKANKINAKGKTLLPGLIDAHGHLFGLGDNLLQIDVRGLSSAKATASAVANYVKKTPSEDWIVGRGWNQVLWPEKSFPNAKVLDELVPDRPIYLERVDGHAAWLNSKAMALANINAESVDPPGGSFIRDEHGNPTGVLIDNAMNSVLPLLPKADSAYIQKAIQHAGDHLLSLGVTSMHDAGIDYRQYHIYQDMAKQGTLPVRVYAMIAATDPKLDTMLNNGFVRSDNDQIWIRSVKAYGDGALGSRGAAMLSAYSDDTDNKGLLVTSEHALKPLFDTVIGKGFQLNYHAIGDRANRLALDQFKDTFARLGGKTHRHRIEHAQVVQVGDIPRFADIGIIPSMQPTHATSDMNMAEDRVGKQRLKGAYAWKSFLKHGSIIALGSDFPVELANPFYGIHAAVTRQDRNDQPKQGWIPEEALTVEEAFTGFTYSAAYAAHQEAIVGRLIPGAYADFILIDQDIFAGPATSIWRTNVLETWLAGEKVYSASNSQAKQAN</sequence>
<organism evidence="3 4">
    <name type="scientific">Fluctibacter corallii</name>
    <dbReference type="NCBI Taxonomy" id="2984329"/>
    <lineage>
        <taxon>Bacteria</taxon>
        <taxon>Pseudomonadati</taxon>
        <taxon>Pseudomonadota</taxon>
        <taxon>Gammaproteobacteria</taxon>
        <taxon>Alteromonadales</taxon>
        <taxon>Alteromonadaceae</taxon>
        <taxon>Fluctibacter</taxon>
    </lineage>
</organism>
<dbReference type="Gene3D" id="3.20.20.140">
    <property type="entry name" value="Metal-dependent hydrolases"/>
    <property type="match status" value="1"/>
</dbReference>
<accession>A0ABT3A7K5</accession>
<gene>
    <name evidence="3" type="ORF">OE749_08170</name>
</gene>
<dbReference type="CDD" id="cd01300">
    <property type="entry name" value="YtcJ_like"/>
    <property type="match status" value="1"/>
</dbReference>
<proteinExistence type="predicted"/>
<comment type="caution">
    <text evidence="3">The sequence shown here is derived from an EMBL/GenBank/DDBJ whole genome shotgun (WGS) entry which is preliminary data.</text>
</comment>
<dbReference type="PANTHER" id="PTHR22642">
    <property type="entry name" value="IMIDAZOLONEPROPIONASE"/>
    <property type="match status" value="1"/>
</dbReference>
<dbReference type="SUPFAM" id="SSF51556">
    <property type="entry name" value="Metallo-dependent hydrolases"/>
    <property type="match status" value="1"/>
</dbReference>
<feature type="chain" id="PRO_5047136546" evidence="1">
    <location>
        <begin position="20"/>
        <end position="557"/>
    </location>
</feature>
<dbReference type="Proteomes" id="UP001652504">
    <property type="component" value="Unassembled WGS sequence"/>
</dbReference>
<dbReference type="PANTHER" id="PTHR22642:SF2">
    <property type="entry name" value="PROTEIN LONG AFTER FAR-RED 3"/>
    <property type="match status" value="1"/>
</dbReference>
<keyword evidence="1" id="KW-0732">Signal</keyword>
<reference evidence="3 4" key="1">
    <citation type="submission" date="2022-10" db="EMBL/GenBank/DDBJ databases">
        <title>Aestuariibacter sp. AA17 isolated from Montipora capitata coral fragment.</title>
        <authorList>
            <person name="Emsley S.A."/>
            <person name="Pfannmuller K.M."/>
            <person name="Loughran R.M."/>
            <person name="Shlafstein M."/>
            <person name="Papke E."/>
            <person name="Saw J.H."/>
            <person name="Ushijima B."/>
            <person name="Videau P."/>
        </authorList>
    </citation>
    <scope>NUCLEOTIDE SEQUENCE [LARGE SCALE GENOMIC DNA]</scope>
    <source>
        <strain evidence="3 4">AA17</strain>
    </source>
</reference>
<dbReference type="InterPro" id="IPR011059">
    <property type="entry name" value="Metal-dep_hydrolase_composite"/>
</dbReference>
<dbReference type="SUPFAM" id="SSF51338">
    <property type="entry name" value="Composite domain of metallo-dependent hydrolases"/>
    <property type="match status" value="1"/>
</dbReference>
<dbReference type="PROSITE" id="PS51257">
    <property type="entry name" value="PROKAR_LIPOPROTEIN"/>
    <property type="match status" value="1"/>
</dbReference>
<feature type="domain" description="Amidohydrolase 3" evidence="2">
    <location>
        <begin position="69"/>
        <end position="546"/>
    </location>
</feature>